<keyword evidence="11" id="KW-1185">Reference proteome</keyword>
<dbReference type="Proteomes" id="UP000799324">
    <property type="component" value="Unassembled WGS sequence"/>
</dbReference>
<dbReference type="EMBL" id="MU004446">
    <property type="protein sequence ID" value="KAF2650728.1"/>
    <property type="molecule type" value="Genomic_DNA"/>
</dbReference>
<feature type="domain" description="Major facilitator superfamily (MFS) profile" evidence="9">
    <location>
        <begin position="124"/>
        <end position="622"/>
    </location>
</feature>
<dbReference type="InterPro" id="IPR050814">
    <property type="entry name" value="Myo-inositol_Transporter"/>
</dbReference>
<feature type="transmembrane region" description="Helical" evidence="8">
    <location>
        <begin position="568"/>
        <end position="587"/>
    </location>
</feature>
<feature type="transmembrane region" description="Helical" evidence="8">
    <location>
        <begin position="533"/>
        <end position="556"/>
    </location>
</feature>
<evidence type="ECO:0000256" key="1">
    <source>
        <dbReference type="ARBA" id="ARBA00004141"/>
    </source>
</evidence>
<feature type="transmembrane region" description="Helical" evidence="8">
    <location>
        <begin position="502"/>
        <end position="521"/>
    </location>
</feature>
<evidence type="ECO:0000256" key="3">
    <source>
        <dbReference type="ARBA" id="ARBA00022448"/>
    </source>
</evidence>
<gene>
    <name evidence="10" type="ORF">K491DRAFT_697058</name>
</gene>
<evidence type="ECO:0000256" key="2">
    <source>
        <dbReference type="ARBA" id="ARBA00010992"/>
    </source>
</evidence>
<evidence type="ECO:0000256" key="4">
    <source>
        <dbReference type="ARBA" id="ARBA00022692"/>
    </source>
</evidence>
<accession>A0A6A6SWA0</accession>
<dbReference type="InterPro" id="IPR003663">
    <property type="entry name" value="Sugar/inositol_transpt"/>
</dbReference>
<feature type="transmembrane region" description="Helical" evidence="8">
    <location>
        <begin position="388"/>
        <end position="414"/>
    </location>
</feature>
<evidence type="ECO:0000259" key="9">
    <source>
        <dbReference type="PROSITE" id="PS50850"/>
    </source>
</evidence>
<feature type="transmembrane region" description="Helical" evidence="8">
    <location>
        <begin position="261"/>
        <end position="283"/>
    </location>
</feature>
<dbReference type="Gene3D" id="1.20.1250.20">
    <property type="entry name" value="MFS general substrate transporter like domains"/>
    <property type="match status" value="1"/>
</dbReference>
<comment type="similarity">
    <text evidence="2">Belongs to the major facilitator superfamily. Sugar transporter (TC 2.A.1.1) family.</text>
</comment>
<feature type="transmembrane region" description="Helical" evidence="8">
    <location>
        <begin position="599"/>
        <end position="618"/>
    </location>
</feature>
<evidence type="ECO:0000313" key="10">
    <source>
        <dbReference type="EMBL" id="KAF2650728.1"/>
    </source>
</evidence>
<keyword evidence="5 8" id="KW-1133">Transmembrane helix</keyword>
<protein>
    <recommendedName>
        <fullName evidence="9">Major facilitator superfamily (MFS) profile domain-containing protein</fullName>
    </recommendedName>
</protein>
<evidence type="ECO:0000256" key="5">
    <source>
        <dbReference type="ARBA" id="ARBA00022989"/>
    </source>
</evidence>
<name>A0A6A6SWA0_9PLEO</name>
<feature type="transmembrane region" description="Helical" evidence="8">
    <location>
        <begin position="223"/>
        <end position="240"/>
    </location>
</feature>
<dbReference type="GO" id="GO:0016020">
    <property type="term" value="C:membrane"/>
    <property type="evidence" value="ECO:0007669"/>
    <property type="project" value="UniProtKB-SubCell"/>
</dbReference>
<keyword evidence="4 8" id="KW-0812">Transmembrane</keyword>
<dbReference type="OrthoDB" id="4540492at2759"/>
<dbReference type="GO" id="GO:0015791">
    <property type="term" value="P:polyol transmembrane transport"/>
    <property type="evidence" value="ECO:0007669"/>
    <property type="project" value="UniProtKB-ARBA"/>
</dbReference>
<evidence type="ECO:0000313" key="11">
    <source>
        <dbReference type="Proteomes" id="UP000799324"/>
    </source>
</evidence>
<dbReference type="InterPro" id="IPR005828">
    <property type="entry name" value="MFS_sugar_transport-like"/>
</dbReference>
<evidence type="ECO:0000256" key="8">
    <source>
        <dbReference type="SAM" id="Phobius"/>
    </source>
</evidence>
<sequence>MPAHKEYPATEVEVVRQDVHKDNPLDDLETEVLDDHVTKLWEREFKGKNSVTEEELLIGARLARSYGNHMQMEEYDDDLDAAHPRHFTRSVDSVTSFLQPHDWKAIKNQQSKKFWNEPKDLIITLVTCCMASMTQGWDQAANGNTGWPKALGVKFDMNTEKQTGPGVWEFGAVNAMLWFTAAALGPIFFDPICYATGLGRRGSVALAACFSLAGSIGGSRCTVWWHLLIWRGVLGIGIGAKASIVPIWETEVLPPAKRGRVLVSWQTFTAAGLFAGSIATYILRDHWQSQILSGGLPALILIVLAYLGCESPRWLIVKEKHLEAFETLVRLRKERVLAAEEFCYIYFQIQTERAFSRKRQPDFNRYEDREGYTGRIARVLTLGRNRRAGFATAIVMIAQQLSGINILAFLATFFFTVARLAESRSDTTKQKMNIAMSIGFAAANAVFSAIAYFFIEPLPVDTSINDLTNDPTPPEAMPDKRVKTWQERHTKLRQLLHGRRRLMLISLAGGTITLAILAGLLSLSKDTKGKSGAVVTFVIVFAVVYSFGAGSVPFLYSAEVWPNEARDVGMSIGVFWNFMGAGLLALFVPQGLHWSSARLFGIFTGLSAVGFLLVFFFVPGTDRAISLEEMSKRFEHSLYHHAFEKGKQLIPSVAIEIKTKKKPVVSSEKSQAPQIPELIHPGTQ</sequence>
<dbReference type="GO" id="GO:0022857">
    <property type="term" value="F:transmembrane transporter activity"/>
    <property type="evidence" value="ECO:0007669"/>
    <property type="project" value="InterPro"/>
</dbReference>
<feature type="transmembrane region" description="Helical" evidence="8">
    <location>
        <begin position="289"/>
        <end position="309"/>
    </location>
</feature>
<keyword evidence="3" id="KW-0813">Transport</keyword>
<organism evidence="10 11">
    <name type="scientific">Lophiostoma macrostomum CBS 122681</name>
    <dbReference type="NCBI Taxonomy" id="1314788"/>
    <lineage>
        <taxon>Eukaryota</taxon>
        <taxon>Fungi</taxon>
        <taxon>Dikarya</taxon>
        <taxon>Ascomycota</taxon>
        <taxon>Pezizomycotina</taxon>
        <taxon>Dothideomycetes</taxon>
        <taxon>Pleosporomycetidae</taxon>
        <taxon>Pleosporales</taxon>
        <taxon>Lophiostomataceae</taxon>
        <taxon>Lophiostoma</taxon>
    </lineage>
</organism>
<evidence type="ECO:0000256" key="7">
    <source>
        <dbReference type="SAM" id="MobiDB-lite"/>
    </source>
</evidence>
<reference evidence="10" key="1">
    <citation type="journal article" date="2020" name="Stud. Mycol.">
        <title>101 Dothideomycetes genomes: a test case for predicting lifestyles and emergence of pathogens.</title>
        <authorList>
            <person name="Haridas S."/>
            <person name="Albert R."/>
            <person name="Binder M."/>
            <person name="Bloem J."/>
            <person name="Labutti K."/>
            <person name="Salamov A."/>
            <person name="Andreopoulos B."/>
            <person name="Baker S."/>
            <person name="Barry K."/>
            <person name="Bills G."/>
            <person name="Bluhm B."/>
            <person name="Cannon C."/>
            <person name="Castanera R."/>
            <person name="Culley D."/>
            <person name="Daum C."/>
            <person name="Ezra D."/>
            <person name="Gonzalez J."/>
            <person name="Henrissat B."/>
            <person name="Kuo A."/>
            <person name="Liang C."/>
            <person name="Lipzen A."/>
            <person name="Lutzoni F."/>
            <person name="Magnuson J."/>
            <person name="Mondo S."/>
            <person name="Nolan M."/>
            <person name="Ohm R."/>
            <person name="Pangilinan J."/>
            <person name="Park H.-J."/>
            <person name="Ramirez L."/>
            <person name="Alfaro M."/>
            <person name="Sun H."/>
            <person name="Tritt A."/>
            <person name="Yoshinaga Y."/>
            <person name="Zwiers L.-H."/>
            <person name="Turgeon B."/>
            <person name="Goodwin S."/>
            <person name="Spatafora J."/>
            <person name="Crous P."/>
            <person name="Grigoriev I."/>
        </authorList>
    </citation>
    <scope>NUCLEOTIDE SEQUENCE</scope>
    <source>
        <strain evidence="10">CBS 122681</strain>
    </source>
</reference>
<dbReference type="InterPro" id="IPR036259">
    <property type="entry name" value="MFS_trans_sf"/>
</dbReference>
<dbReference type="PANTHER" id="PTHR48020">
    <property type="entry name" value="PROTON MYO-INOSITOL COTRANSPORTER"/>
    <property type="match status" value="1"/>
</dbReference>
<dbReference type="Pfam" id="PF00083">
    <property type="entry name" value="Sugar_tr"/>
    <property type="match status" value="2"/>
</dbReference>
<dbReference type="SUPFAM" id="SSF103473">
    <property type="entry name" value="MFS general substrate transporter"/>
    <property type="match status" value="1"/>
</dbReference>
<feature type="region of interest" description="Disordered" evidence="7">
    <location>
        <begin position="664"/>
        <end position="684"/>
    </location>
</feature>
<dbReference type="InterPro" id="IPR020846">
    <property type="entry name" value="MFS_dom"/>
</dbReference>
<dbReference type="AlphaFoldDB" id="A0A6A6SWA0"/>
<keyword evidence="6 8" id="KW-0472">Membrane</keyword>
<dbReference type="GO" id="GO:0015798">
    <property type="term" value="P:myo-inositol transport"/>
    <property type="evidence" value="ECO:0007669"/>
    <property type="project" value="UniProtKB-ARBA"/>
</dbReference>
<comment type="subcellular location">
    <subcellularLocation>
        <location evidence="1">Membrane</location>
        <topology evidence="1">Multi-pass membrane protein</topology>
    </subcellularLocation>
</comment>
<proteinExistence type="inferred from homology"/>
<dbReference type="PRINTS" id="PR00171">
    <property type="entry name" value="SUGRTRNSPORT"/>
</dbReference>
<dbReference type="PANTHER" id="PTHR48020:SF40">
    <property type="entry name" value="MAJOR FACILITATOR SUPERFAMILY (MFS) PROFILE DOMAIN-CONTAINING PROTEIN"/>
    <property type="match status" value="1"/>
</dbReference>
<dbReference type="PROSITE" id="PS50850">
    <property type="entry name" value="MFS"/>
    <property type="match status" value="1"/>
</dbReference>
<feature type="transmembrane region" description="Helical" evidence="8">
    <location>
        <begin position="434"/>
        <end position="455"/>
    </location>
</feature>
<evidence type="ECO:0000256" key="6">
    <source>
        <dbReference type="ARBA" id="ARBA00023136"/>
    </source>
</evidence>